<dbReference type="RefSeq" id="XP_043178117.1">
    <property type="nucleotide sequence ID" value="XM_043322621.1"/>
</dbReference>
<evidence type="ECO:0000256" key="3">
    <source>
        <dbReference type="ARBA" id="ARBA00022692"/>
    </source>
</evidence>
<name>A0A8H8NSN1_9AGAM</name>
<feature type="region of interest" description="Disordered" evidence="9">
    <location>
        <begin position="948"/>
        <end position="996"/>
    </location>
</feature>
<evidence type="ECO:0000256" key="2">
    <source>
        <dbReference type="ARBA" id="ARBA00010962"/>
    </source>
</evidence>
<keyword evidence="3 10" id="KW-0812">Transmembrane</keyword>
<dbReference type="Gene3D" id="2.60.120.200">
    <property type="match status" value="2"/>
</dbReference>
<dbReference type="GO" id="GO:0006078">
    <property type="term" value="P:(1-&gt;6)-beta-D-glucan biosynthetic process"/>
    <property type="evidence" value="ECO:0007669"/>
    <property type="project" value="TreeGrafter"/>
</dbReference>
<evidence type="ECO:0000256" key="9">
    <source>
        <dbReference type="SAM" id="MobiDB-lite"/>
    </source>
</evidence>
<evidence type="ECO:0000313" key="12">
    <source>
        <dbReference type="EMBL" id="QRW17880.1"/>
    </source>
</evidence>
<keyword evidence="4" id="KW-0735">Signal-anchor</keyword>
<proteinExistence type="inferred from homology"/>
<evidence type="ECO:0000256" key="7">
    <source>
        <dbReference type="ARBA" id="ARBA00023180"/>
    </source>
</evidence>
<dbReference type="InterPro" id="IPR000757">
    <property type="entry name" value="Beta-glucanase-like"/>
</dbReference>
<feature type="region of interest" description="Disordered" evidence="9">
    <location>
        <begin position="776"/>
        <end position="805"/>
    </location>
</feature>
<keyword evidence="8" id="KW-0961">Cell wall biogenesis/degradation</keyword>
<dbReference type="GO" id="GO:0005789">
    <property type="term" value="C:endoplasmic reticulum membrane"/>
    <property type="evidence" value="ECO:0007669"/>
    <property type="project" value="TreeGrafter"/>
</dbReference>
<dbReference type="PANTHER" id="PTHR31361:SF1">
    <property type="entry name" value="BETA-GLUCAN SYNTHESIS-ASSOCIATED PROTEIN KRE6-RELATED"/>
    <property type="match status" value="1"/>
</dbReference>
<evidence type="ECO:0000259" key="11">
    <source>
        <dbReference type="PROSITE" id="PS51762"/>
    </source>
</evidence>
<evidence type="ECO:0000256" key="1">
    <source>
        <dbReference type="ARBA" id="ARBA00004606"/>
    </source>
</evidence>
<feature type="compositionally biased region" description="Low complexity" evidence="9">
    <location>
        <begin position="779"/>
        <end position="805"/>
    </location>
</feature>
<dbReference type="SUPFAM" id="SSF49899">
    <property type="entry name" value="Concanavalin A-like lectins/glucanases"/>
    <property type="match status" value="1"/>
</dbReference>
<dbReference type="CDD" id="cd02180">
    <property type="entry name" value="GH16_fungal_KRE6_glucanase"/>
    <property type="match status" value="1"/>
</dbReference>
<keyword evidence="6 10" id="KW-0472">Membrane</keyword>
<dbReference type="Pfam" id="PF03935">
    <property type="entry name" value="SKN1_KRE6_Sbg1"/>
    <property type="match status" value="1"/>
</dbReference>
<comment type="subcellular location">
    <subcellularLocation>
        <location evidence="1">Membrane</location>
        <topology evidence="1">Single-pass type II membrane protein</topology>
    </subcellularLocation>
</comment>
<evidence type="ECO:0000256" key="4">
    <source>
        <dbReference type="ARBA" id="ARBA00022968"/>
    </source>
</evidence>
<keyword evidence="12" id="KW-0378">Hydrolase</keyword>
<feature type="compositionally biased region" description="Pro residues" evidence="9">
    <location>
        <begin position="978"/>
        <end position="991"/>
    </location>
</feature>
<dbReference type="FunFam" id="2.60.120.200:FF:000135">
    <property type="entry name" value="Related to KRE6-glucan synthase subunit"/>
    <property type="match status" value="1"/>
</dbReference>
<dbReference type="EMBL" id="CP059660">
    <property type="protein sequence ID" value="QRW17880.1"/>
    <property type="molecule type" value="Genomic_DNA"/>
</dbReference>
<dbReference type="GeneID" id="67025084"/>
<feature type="compositionally biased region" description="Low complexity" evidence="9">
    <location>
        <begin position="91"/>
        <end position="102"/>
    </location>
</feature>
<dbReference type="InterPro" id="IPR013320">
    <property type="entry name" value="ConA-like_dom_sf"/>
</dbReference>
<dbReference type="GO" id="GO:0015926">
    <property type="term" value="F:glucosidase activity"/>
    <property type="evidence" value="ECO:0007669"/>
    <property type="project" value="TreeGrafter"/>
</dbReference>
<dbReference type="AlphaFoldDB" id="A0A8H8NSN1"/>
<dbReference type="PANTHER" id="PTHR31361">
    <property type="entry name" value="BETA-GLUCAN SYNTHESIS-ASSOCIATED PROTEIN KRE6-RELATED"/>
    <property type="match status" value="1"/>
</dbReference>
<keyword evidence="7" id="KW-0325">Glycoprotein</keyword>
<feature type="region of interest" description="Disordered" evidence="9">
    <location>
        <begin position="503"/>
        <end position="523"/>
    </location>
</feature>
<organism evidence="12 13">
    <name type="scientific">Rhizoctonia solani</name>
    <dbReference type="NCBI Taxonomy" id="456999"/>
    <lineage>
        <taxon>Eukaryota</taxon>
        <taxon>Fungi</taxon>
        <taxon>Dikarya</taxon>
        <taxon>Basidiomycota</taxon>
        <taxon>Agaricomycotina</taxon>
        <taxon>Agaricomycetes</taxon>
        <taxon>Cantharellales</taxon>
        <taxon>Ceratobasidiaceae</taxon>
        <taxon>Rhizoctonia</taxon>
    </lineage>
</organism>
<evidence type="ECO:0000256" key="8">
    <source>
        <dbReference type="ARBA" id="ARBA00023316"/>
    </source>
</evidence>
<dbReference type="GO" id="GO:0031505">
    <property type="term" value="P:fungal-type cell wall organization"/>
    <property type="evidence" value="ECO:0007669"/>
    <property type="project" value="TreeGrafter"/>
</dbReference>
<dbReference type="PROSITE" id="PS51762">
    <property type="entry name" value="GH16_2"/>
    <property type="match status" value="1"/>
</dbReference>
<gene>
    <name evidence="12" type="ORF">RhiXN_02804</name>
</gene>
<feature type="compositionally biased region" description="Basic and acidic residues" evidence="9">
    <location>
        <begin position="848"/>
        <end position="858"/>
    </location>
</feature>
<evidence type="ECO:0000313" key="13">
    <source>
        <dbReference type="Proteomes" id="UP000650533"/>
    </source>
</evidence>
<feature type="compositionally biased region" description="Low complexity" evidence="9">
    <location>
        <begin position="948"/>
        <end position="957"/>
    </location>
</feature>
<comment type="similarity">
    <text evidence="2">Belongs to the SKN1/KRE6 family.</text>
</comment>
<dbReference type="KEGG" id="rsx:RhiXN_02804"/>
<feature type="domain" description="GH16" evidence="11">
    <location>
        <begin position="325"/>
        <end position="694"/>
    </location>
</feature>
<dbReference type="GO" id="GO:0005886">
    <property type="term" value="C:plasma membrane"/>
    <property type="evidence" value="ECO:0007669"/>
    <property type="project" value="TreeGrafter"/>
</dbReference>
<accession>A0A8H8NSN1</accession>
<feature type="compositionally biased region" description="Polar residues" evidence="9">
    <location>
        <begin position="114"/>
        <end position="123"/>
    </location>
</feature>
<evidence type="ECO:0000256" key="10">
    <source>
        <dbReference type="SAM" id="Phobius"/>
    </source>
</evidence>
<reference evidence="12" key="1">
    <citation type="submission" date="2020-05" db="EMBL/GenBank/DDBJ databases">
        <title>Evolutionary and genomic comparisons of hybrid uninucleate and nonhybrid Rhizoctonia fungi.</title>
        <authorList>
            <person name="Li C."/>
            <person name="Chen X."/>
        </authorList>
    </citation>
    <scope>NUCLEOTIDE SEQUENCE</scope>
    <source>
        <strain evidence="12">AG-1 IA</strain>
    </source>
</reference>
<evidence type="ECO:0000256" key="5">
    <source>
        <dbReference type="ARBA" id="ARBA00022989"/>
    </source>
</evidence>
<feature type="compositionally biased region" description="Low complexity" evidence="9">
    <location>
        <begin position="965"/>
        <end position="977"/>
    </location>
</feature>
<sequence length="1083" mass="118578">MGEWIKADIGDWRTAGIKWDKNRGRDKSTMSQQRLTPSTEYEVVFPFLPRHSLRSPVPPCGPCMASTASSSSSSSSSPEPRMAPGAPAYNPVPTSPNSPTTPLDRTVNGARASTHVTRSSPLNPNAEIPQRRSRPPSAGSSRLNAELAEVSRTSTENDPRATIAHLSYSHNSTLHAPLRPPSTAVNNRFSTMSSAGSILSFASDSKYPAAYHHANLSAVEYLDQGDDWAPLYEGPEDDDALHTPDPKGYREKFAWSGRGLFNVGMLLLVILALLALFISYPIVSFLQNGPLKVPARVNATGQVASLTRMPDLVDKDTPQSAMTRTGFDGQEYELVFSDEFNTDGRTFYPGDDPFWEAVDLNYWATKDLEWYDPGNAITKDGSLVITLEQVLNHDLNYRSAMLQSWNKFCFTNGYIEFNLSLPGEANVPGYWPGAWIMGNLGRPGYGGTTDGVWPYTYDSCDIGTFPNQTRKDGTPVTNASGGTKKYDYQLSVLSGQKLSACTCSNTPSSEHPGPNPSTGRGAPEIDALEAQKNKQGDGGRVSQSAQFAPFSYNYTFDESAIQVEDTSITFLNDYRGSAVQQAVSGLTTLPEDIYQLSQGNFQTFGFEYYGNKNKRSDGYITWLANGKKSLSMTAAAVGPDAMAEISSRPIAEEPMSIVLNLAISESFQKVDTANLQFPGYLKVDYVRVYQRKGEKNVGCDPKDYPTAQYINDHRDVYTNANITKWPTAFPKNSLEPYRQLDVQFHRVGGRPDTTTTATFVPTTTPSATGLLTASVPVQTETTSSSSLSASTPISTTSTSDNSGAAGPPVAAIVVPTILGAFVIGAVAFFLIFRRRRRRRSSSGSPYITRHEPKRRDTHPQPTIQDSSLYLASNKEPENEKDTTPMSPTDTFVRSDPFKQGRFRPSAAHHTRNALHASIRIFHSRGAGWGKAHCASSAADVEIISLSRTTTRNSNRSSRSARSKTRNSTPPTPTGSLPPLSPPPPIPLPPLPGLSDHLAKRVSTNTLSAPSRPGFMDSRPVSMQSAYSVQTQRFSPNLSSSLSPDVLATLERLKKRISTPWSINSVDTYQFTRQLRRRLKKHRR</sequence>
<dbReference type="InterPro" id="IPR005629">
    <property type="entry name" value="Skn1/Kre6/Sbg1"/>
</dbReference>
<feature type="region of interest" description="Disordered" evidence="9">
    <location>
        <begin position="840"/>
        <end position="910"/>
    </location>
</feature>
<feature type="transmembrane region" description="Helical" evidence="10">
    <location>
        <begin position="260"/>
        <end position="283"/>
    </location>
</feature>
<evidence type="ECO:0000256" key="6">
    <source>
        <dbReference type="ARBA" id="ARBA00023136"/>
    </source>
</evidence>
<feature type="compositionally biased region" description="Polar residues" evidence="9">
    <location>
        <begin position="859"/>
        <end position="870"/>
    </location>
</feature>
<feature type="region of interest" description="Disordered" evidence="9">
    <location>
        <begin position="51"/>
        <end position="157"/>
    </location>
</feature>
<keyword evidence="5 10" id="KW-1133">Transmembrane helix</keyword>
<feature type="transmembrane region" description="Helical" evidence="10">
    <location>
        <begin position="809"/>
        <end position="832"/>
    </location>
</feature>
<protein>
    <submittedName>
        <fullName evidence="12">Glycoside hydrolase family 16 protein</fullName>
    </submittedName>
</protein>
<feature type="region of interest" description="Disordered" evidence="9">
    <location>
        <begin position="16"/>
        <end position="36"/>
    </location>
</feature>
<feature type="compositionally biased region" description="Basic and acidic residues" evidence="9">
    <location>
        <begin position="18"/>
        <end position="28"/>
    </location>
</feature>
<dbReference type="Proteomes" id="UP000650533">
    <property type="component" value="Chromosome 3"/>
</dbReference>